<evidence type="ECO:0000313" key="2">
    <source>
        <dbReference type="EMBL" id="KAF0716084.1"/>
    </source>
</evidence>
<dbReference type="AlphaFoldDB" id="A0A6G0VZV6"/>
<dbReference type="Proteomes" id="UP000478052">
    <property type="component" value="Unassembled WGS sequence"/>
</dbReference>
<reference evidence="2 3" key="1">
    <citation type="submission" date="2019-08" db="EMBL/GenBank/DDBJ databases">
        <title>Whole genome of Aphis craccivora.</title>
        <authorList>
            <person name="Voronova N.V."/>
            <person name="Shulinski R.S."/>
            <person name="Bandarenka Y.V."/>
            <person name="Zhorov D.G."/>
            <person name="Warner D."/>
        </authorList>
    </citation>
    <scope>NUCLEOTIDE SEQUENCE [LARGE SCALE GENOMIC DNA]</scope>
    <source>
        <strain evidence="2">180601</strain>
        <tissue evidence="2">Whole Body</tissue>
    </source>
</reference>
<sequence>MMCVCFFFVSVITFRSMDPVSGRKVNLVGTLGGQNIRKNPKKVTEKREFLRKTSFRPNRFFCTVLLINHRNFRFL</sequence>
<feature type="chain" id="PRO_5026183206" description="Secreted protein" evidence="1">
    <location>
        <begin position="23"/>
        <end position="75"/>
    </location>
</feature>
<gene>
    <name evidence="2" type="ORF">FWK35_00032527</name>
</gene>
<feature type="non-terminal residue" evidence="2">
    <location>
        <position position="75"/>
    </location>
</feature>
<dbReference type="EMBL" id="VUJU01010051">
    <property type="protein sequence ID" value="KAF0716084.1"/>
    <property type="molecule type" value="Genomic_DNA"/>
</dbReference>
<proteinExistence type="predicted"/>
<evidence type="ECO:0000256" key="1">
    <source>
        <dbReference type="SAM" id="SignalP"/>
    </source>
</evidence>
<keyword evidence="1" id="KW-0732">Signal</keyword>
<protein>
    <recommendedName>
        <fullName evidence="4">Secreted protein</fullName>
    </recommendedName>
</protein>
<evidence type="ECO:0008006" key="4">
    <source>
        <dbReference type="Google" id="ProtNLM"/>
    </source>
</evidence>
<accession>A0A6G0VZV6</accession>
<feature type="signal peptide" evidence="1">
    <location>
        <begin position="1"/>
        <end position="22"/>
    </location>
</feature>
<keyword evidence="3" id="KW-1185">Reference proteome</keyword>
<name>A0A6G0VZV6_APHCR</name>
<comment type="caution">
    <text evidence="2">The sequence shown here is derived from an EMBL/GenBank/DDBJ whole genome shotgun (WGS) entry which is preliminary data.</text>
</comment>
<evidence type="ECO:0000313" key="3">
    <source>
        <dbReference type="Proteomes" id="UP000478052"/>
    </source>
</evidence>
<organism evidence="2 3">
    <name type="scientific">Aphis craccivora</name>
    <name type="common">Cowpea aphid</name>
    <dbReference type="NCBI Taxonomy" id="307492"/>
    <lineage>
        <taxon>Eukaryota</taxon>
        <taxon>Metazoa</taxon>
        <taxon>Ecdysozoa</taxon>
        <taxon>Arthropoda</taxon>
        <taxon>Hexapoda</taxon>
        <taxon>Insecta</taxon>
        <taxon>Pterygota</taxon>
        <taxon>Neoptera</taxon>
        <taxon>Paraneoptera</taxon>
        <taxon>Hemiptera</taxon>
        <taxon>Sternorrhyncha</taxon>
        <taxon>Aphidomorpha</taxon>
        <taxon>Aphidoidea</taxon>
        <taxon>Aphididae</taxon>
        <taxon>Aphidini</taxon>
        <taxon>Aphis</taxon>
        <taxon>Aphis</taxon>
    </lineage>
</organism>